<evidence type="ECO:0000256" key="1">
    <source>
        <dbReference type="ARBA" id="ARBA00022801"/>
    </source>
</evidence>
<name>A0A4Q0SXH4_9BACT</name>
<protein>
    <submittedName>
        <fullName evidence="4">Inosine-uridine preferring nucleoside hydrolase</fullName>
    </submittedName>
</protein>
<evidence type="ECO:0000256" key="2">
    <source>
        <dbReference type="ARBA" id="ARBA00023295"/>
    </source>
</evidence>
<dbReference type="Gene3D" id="3.90.245.10">
    <property type="entry name" value="Ribonucleoside hydrolase-like"/>
    <property type="match status" value="1"/>
</dbReference>
<dbReference type="RefSeq" id="WP_128914439.1">
    <property type="nucleotide sequence ID" value="NZ_RDSM01000003.1"/>
</dbReference>
<dbReference type="AlphaFoldDB" id="A0A4Q0SXH4"/>
<dbReference type="EMBL" id="RDSM01000003">
    <property type="protein sequence ID" value="RXH54690.1"/>
    <property type="molecule type" value="Genomic_DNA"/>
</dbReference>
<gene>
    <name evidence="4" type="ORF">GRAN_3794</name>
</gene>
<dbReference type="GO" id="GO:0005829">
    <property type="term" value="C:cytosol"/>
    <property type="evidence" value="ECO:0007669"/>
    <property type="project" value="TreeGrafter"/>
</dbReference>
<keyword evidence="5" id="KW-1185">Reference proteome</keyword>
<feature type="domain" description="Inosine/uridine-preferring nucleoside hydrolase" evidence="3">
    <location>
        <begin position="55"/>
        <end position="357"/>
    </location>
</feature>
<accession>A0A4Q0SXH4</accession>
<evidence type="ECO:0000259" key="3">
    <source>
        <dbReference type="Pfam" id="PF01156"/>
    </source>
</evidence>
<organism evidence="4 5">
    <name type="scientific">Granulicella sibirica</name>
    <dbReference type="NCBI Taxonomy" id="2479048"/>
    <lineage>
        <taxon>Bacteria</taxon>
        <taxon>Pseudomonadati</taxon>
        <taxon>Acidobacteriota</taxon>
        <taxon>Terriglobia</taxon>
        <taxon>Terriglobales</taxon>
        <taxon>Acidobacteriaceae</taxon>
        <taxon>Granulicella</taxon>
    </lineage>
</organism>
<dbReference type="Proteomes" id="UP000289437">
    <property type="component" value="Unassembled WGS sequence"/>
</dbReference>
<reference evidence="5" key="2">
    <citation type="submission" date="2019-02" db="EMBL/GenBank/DDBJ databases">
        <title>Granulicella sibirica sp. nov., a psychrotolerant acidobacterium isolated from an organic soil layer in forested tundra, West Siberia.</title>
        <authorList>
            <person name="Oshkin I.Y."/>
            <person name="Kulichevskaya I.S."/>
            <person name="Rijpstra W.I.C."/>
            <person name="Sinninghe Damste J.S."/>
            <person name="Rakitin A.L."/>
            <person name="Ravin N.V."/>
            <person name="Dedysh S.N."/>
        </authorList>
    </citation>
    <scope>NUCLEOTIDE SEQUENCE [LARGE SCALE GENOMIC DNA]</scope>
    <source>
        <strain evidence="5">AF10</strain>
    </source>
</reference>
<dbReference type="InterPro" id="IPR023186">
    <property type="entry name" value="IUNH"/>
</dbReference>
<proteinExistence type="predicted"/>
<dbReference type="PANTHER" id="PTHR12304:SF4">
    <property type="entry name" value="URIDINE NUCLEOSIDASE"/>
    <property type="match status" value="1"/>
</dbReference>
<dbReference type="Pfam" id="PF01156">
    <property type="entry name" value="IU_nuc_hydro"/>
    <property type="match status" value="1"/>
</dbReference>
<evidence type="ECO:0000313" key="5">
    <source>
        <dbReference type="Proteomes" id="UP000289437"/>
    </source>
</evidence>
<reference evidence="4 5" key="1">
    <citation type="submission" date="2018-11" db="EMBL/GenBank/DDBJ databases">
        <authorList>
            <person name="Mardanov A.V."/>
            <person name="Ravin N.V."/>
            <person name="Dedysh S.N."/>
        </authorList>
    </citation>
    <scope>NUCLEOTIDE SEQUENCE [LARGE SCALE GENOMIC DNA]</scope>
    <source>
        <strain evidence="4 5">AF10</strain>
    </source>
</reference>
<dbReference type="InterPro" id="IPR001910">
    <property type="entry name" value="Inosine/uridine_hydrolase_dom"/>
</dbReference>
<dbReference type="SUPFAM" id="SSF53590">
    <property type="entry name" value="Nucleoside hydrolase"/>
    <property type="match status" value="1"/>
</dbReference>
<evidence type="ECO:0000313" key="4">
    <source>
        <dbReference type="EMBL" id="RXH54690.1"/>
    </source>
</evidence>
<dbReference type="PANTHER" id="PTHR12304">
    <property type="entry name" value="INOSINE-URIDINE PREFERRING NUCLEOSIDE HYDROLASE"/>
    <property type="match status" value="1"/>
</dbReference>
<dbReference type="GO" id="GO:0006152">
    <property type="term" value="P:purine nucleoside catabolic process"/>
    <property type="evidence" value="ECO:0007669"/>
    <property type="project" value="TreeGrafter"/>
</dbReference>
<keyword evidence="1 4" id="KW-0378">Hydrolase</keyword>
<sequence length="368" mass="39829">MWTRRQALGGMFAGGFMLAGRGAPAELLQAQSAPAIIPPNGIAETQPRLQGIRRVIVDTDPGNDDALALLMAVAAPQLVIDAVTVCPGNMGTERYDQQVRNALFLVDLAGKSGKIPVYRGMAKPLLNRPYPVATFIHGKYGLGDVEVPEVKQKPETEHAVDMMIRAVNAAPGEITILALGGLTNIAMAILRDPEFAKKLKGIVFVGGRYATPGMPPSYNVLVDPEAAHIVFSSGALITLNAADISNRDSILVAADYDRAEALHTKWSRFFIESNNLRRTYEMKYRGATGSVNADPMAVSLAIDPSIGRKFMRVFVRVELAGEYTRGMLVYGDDIYTGHPIPQGNVDLCVQADAEKFKALVFRTLAMET</sequence>
<keyword evidence="2" id="KW-0326">Glycosidase</keyword>
<dbReference type="OrthoDB" id="9797882at2"/>
<dbReference type="InterPro" id="IPR036452">
    <property type="entry name" value="Ribo_hydro-like"/>
</dbReference>
<dbReference type="GO" id="GO:0008477">
    <property type="term" value="F:purine nucleosidase activity"/>
    <property type="evidence" value="ECO:0007669"/>
    <property type="project" value="TreeGrafter"/>
</dbReference>
<comment type="caution">
    <text evidence="4">The sequence shown here is derived from an EMBL/GenBank/DDBJ whole genome shotgun (WGS) entry which is preliminary data.</text>
</comment>